<dbReference type="RefSeq" id="WP_274925134.1">
    <property type="nucleotide sequence ID" value="NZ_JAKELO010000002.1"/>
</dbReference>
<keyword evidence="1" id="KW-1133">Transmembrane helix</keyword>
<evidence type="ECO:0000256" key="1">
    <source>
        <dbReference type="SAM" id="Phobius"/>
    </source>
</evidence>
<dbReference type="Proteomes" id="UP001143747">
    <property type="component" value="Unassembled WGS sequence"/>
</dbReference>
<keyword evidence="3" id="KW-1185">Reference proteome</keyword>
<evidence type="ECO:0000313" key="3">
    <source>
        <dbReference type="Proteomes" id="UP001143747"/>
    </source>
</evidence>
<organism evidence="2 3">
    <name type="scientific">Methanogenium marinum</name>
    <dbReference type="NCBI Taxonomy" id="348610"/>
    <lineage>
        <taxon>Archaea</taxon>
        <taxon>Methanobacteriati</taxon>
        <taxon>Methanobacteriota</taxon>
        <taxon>Stenosarchaea group</taxon>
        <taxon>Methanomicrobia</taxon>
        <taxon>Methanomicrobiales</taxon>
        <taxon>Methanomicrobiaceae</taxon>
        <taxon>Methanogenium</taxon>
    </lineage>
</organism>
<accession>A0A9Q4KTH1</accession>
<dbReference type="AlphaFoldDB" id="A0A9Q4KTH1"/>
<name>A0A9Q4KTH1_9EURY</name>
<protein>
    <recommendedName>
        <fullName evidence="4">Nucleic acid binding OB-fold tRNA/helicase-type</fullName>
    </recommendedName>
</protein>
<feature type="transmembrane region" description="Helical" evidence="1">
    <location>
        <begin position="9"/>
        <end position="27"/>
    </location>
</feature>
<proteinExistence type="predicted"/>
<keyword evidence="1" id="KW-0812">Transmembrane</keyword>
<dbReference type="EMBL" id="JAKELO010000002">
    <property type="protein sequence ID" value="MDE4908507.1"/>
    <property type="molecule type" value="Genomic_DNA"/>
</dbReference>
<reference evidence="2" key="1">
    <citation type="submission" date="2022-01" db="EMBL/GenBank/DDBJ databases">
        <title>Draft genome of Methanogenium marinum DSM 15558.</title>
        <authorList>
            <person name="Chen S.-C."/>
            <person name="You Y.-T."/>
        </authorList>
    </citation>
    <scope>NUCLEOTIDE SEQUENCE</scope>
    <source>
        <strain evidence="2">DSM 15558</strain>
    </source>
</reference>
<sequence>MLHPQERTAIILITGVLILLAVMSFLIESAGEEPFAIPFSETLEDGTLAVLTGSVTVAANTRTGGHLMFTINNTSVFVPGGALDEPENIIGETARVIGIVQTYREKKEIIVEHPEDVILQPQ</sequence>
<evidence type="ECO:0008006" key="4">
    <source>
        <dbReference type="Google" id="ProtNLM"/>
    </source>
</evidence>
<evidence type="ECO:0000313" key="2">
    <source>
        <dbReference type="EMBL" id="MDE4908507.1"/>
    </source>
</evidence>
<comment type="caution">
    <text evidence="2">The sequence shown here is derived from an EMBL/GenBank/DDBJ whole genome shotgun (WGS) entry which is preliminary data.</text>
</comment>
<keyword evidence="1" id="KW-0472">Membrane</keyword>
<gene>
    <name evidence="2" type="ORF">L0665_07795</name>
</gene>